<accession>A0A9C7Q0D1</accession>
<name>A0A9C7Q0D1_9RHOD</name>
<evidence type="ECO:0000313" key="1">
    <source>
        <dbReference type="EMBL" id="GJQ13755.1"/>
    </source>
</evidence>
<reference evidence="1" key="1">
    <citation type="journal article" date="2022" name="Proc. Natl. Acad. Sci. U.S.A.">
        <title>Life cycle and functional genomics of the unicellular red alga Galdieria for elucidating algal and plant evolution and industrial use.</title>
        <authorList>
            <person name="Hirooka S."/>
            <person name="Itabashi T."/>
            <person name="Ichinose T.M."/>
            <person name="Onuma R."/>
            <person name="Fujiwara T."/>
            <person name="Yamashita S."/>
            <person name="Jong L.W."/>
            <person name="Tomita R."/>
            <person name="Iwane A.H."/>
            <person name="Miyagishima S.Y."/>
        </authorList>
    </citation>
    <scope>NUCLEOTIDE SEQUENCE</scope>
    <source>
        <strain evidence="1">NBRC 102759</strain>
    </source>
</reference>
<dbReference type="AlphaFoldDB" id="A0A9C7Q0D1"/>
<gene>
    <name evidence="1" type="ORF">GpartN1_g5546.t1</name>
</gene>
<sequence>MHSDRSYPPEKGTFPMLSSERNFRLSIFSPEDYKFAAYCRAKLQLQYLLEWKRACVKDMFGRISYFILGDQVFRIPLFQKNARTRCLHWSWTQQSKRILTGLDLSEIEYSAFFALEKSNKVARELVSFEIELIGGNL</sequence>
<protein>
    <submittedName>
        <fullName evidence="1">Uncharacterized protein</fullName>
    </submittedName>
</protein>
<organism evidence="1 2">
    <name type="scientific">Galdieria partita</name>
    <dbReference type="NCBI Taxonomy" id="83374"/>
    <lineage>
        <taxon>Eukaryota</taxon>
        <taxon>Rhodophyta</taxon>
        <taxon>Bangiophyceae</taxon>
        <taxon>Galdieriales</taxon>
        <taxon>Galdieriaceae</taxon>
        <taxon>Galdieria</taxon>
    </lineage>
</organism>
<proteinExistence type="predicted"/>
<dbReference type="OrthoDB" id="10301988at2759"/>
<keyword evidence="2" id="KW-1185">Reference proteome</keyword>
<dbReference type="EMBL" id="BQMJ01000047">
    <property type="protein sequence ID" value="GJQ13755.1"/>
    <property type="molecule type" value="Genomic_DNA"/>
</dbReference>
<comment type="caution">
    <text evidence="1">The sequence shown here is derived from an EMBL/GenBank/DDBJ whole genome shotgun (WGS) entry which is preliminary data.</text>
</comment>
<evidence type="ECO:0000313" key="2">
    <source>
        <dbReference type="Proteomes" id="UP001061958"/>
    </source>
</evidence>
<reference evidence="1" key="2">
    <citation type="submission" date="2022-01" db="EMBL/GenBank/DDBJ databases">
        <authorList>
            <person name="Hirooka S."/>
            <person name="Miyagishima S.Y."/>
        </authorList>
    </citation>
    <scope>NUCLEOTIDE SEQUENCE</scope>
    <source>
        <strain evidence="1">NBRC 102759</strain>
    </source>
</reference>
<dbReference type="Proteomes" id="UP001061958">
    <property type="component" value="Unassembled WGS sequence"/>
</dbReference>